<dbReference type="InterPro" id="IPR007569">
    <property type="entry name" value="DUF559"/>
</dbReference>
<dbReference type="RefSeq" id="WP_052076568.1">
    <property type="nucleotide sequence ID" value="NZ_CAIGKD010000010.1"/>
</dbReference>
<proteinExistence type="predicted"/>
<evidence type="ECO:0000313" key="2">
    <source>
        <dbReference type="Proteomes" id="UP000280708"/>
    </source>
</evidence>
<dbReference type="Proteomes" id="UP000280708">
    <property type="component" value="Chromosome"/>
</dbReference>
<gene>
    <name evidence="1" type="ORF">EBF16_15570</name>
</gene>
<protein>
    <submittedName>
        <fullName evidence="1">DUF559 domain-containing protein</fullName>
    </submittedName>
</protein>
<dbReference type="PANTHER" id="PTHR38590">
    <property type="entry name" value="BLL0828 PROTEIN"/>
    <property type="match status" value="1"/>
</dbReference>
<organism evidence="1 2">
    <name type="scientific">Sphingobium yanoikuyae</name>
    <name type="common">Sphingomonas yanoikuyae</name>
    <dbReference type="NCBI Taxonomy" id="13690"/>
    <lineage>
        <taxon>Bacteria</taxon>
        <taxon>Pseudomonadati</taxon>
        <taxon>Pseudomonadota</taxon>
        <taxon>Alphaproteobacteria</taxon>
        <taxon>Sphingomonadales</taxon>
        <taxon>Sphingomonadaceae</taxon>
        <taxon>Sphingobium</taxon>
    </lineage>
</organism>
<dbReference type="AlphaFoldDB" id="A0A085K7H2"/>
<reference evidence="1 2" key="1">
    <citation type="submission" date="2018-10" db="EMBL/GenBank/DDBJ databases">
        <title>Characterization and genome analysis of a novel bacterium Sphingobium yanoikuyae SJTF8 capable of degrading PAHs.</title>
        <authorList>
            <person name="Yin C."/>
            <person name="Xiong W."/>
            <person name="Liang R."/>
        </authorList>
    </citation>
    <scope>NUCLEOTIDE SEQUENCE [LARGE SCALE GENOMIC DNA]</scope>
    <source>
        <strain evidence="1 2">SJTF8</strain>
    </source>
</reference>
<dbReference type="InterPro" id="IPR011335">
    <property type="entry name" value="Restrct_endonuc-II-like"/>
</dbReference>
<dbReference type="Gene3D" id="3.40.960.10">
    <property type="entry name" value="VSR Endonuclease"/>
    <property type="match status" value="1"/>
</dbReference>
<dbReference type="InterPro" id="IPR047216">
    <property type="entry name" value="Endonuclease_DUF559_bact"/>
</dbReference>
<name>A0A085K7H2_SPHYA</name>
<dbReference type="Pfam" id="PF04480">
    <property type="entry name" value="DUF559"/>
    <property type="match status" value="1"/>
</dbReference>
<dbReference type="CDD" id="cd01038">
    <property type="entry name" value="Endonuclease_DUF559"/>
    <property type="match status" value="1"/>
</dbReference>
<evidence type="ECO:0000313" key="1">
    <source>
        <dbReference type="EMBL" id="AYO78176.1"/>
    </source>
</evidence>
<dbReference type="EMBL" id="CP033230">
    <property type="protein sequence ID" value="AYO78176.1"/>
    <property type="molecule type" value="Genomic_DNA"/>
</dbReference>
<sequence length="147" mass="16134">MTGGTTPVPPPAGGRGLGGGPAQPFKPRNTVRAKALRNTAPAAERLLWQQLRSKKLGYKFSRQMPVGPYFADFLCRELKFIIELDGESHDFRPAHDAQRTEYCIAHGYQILRFSNADVMGNLEGVVTHIKTTLAKAHPRPLPQAGGE</sequence>
<accession>A0A085K7H2</accession>
<dbReference type="SUPFAM" id="SSF52980">
    <property type="entry name" value="Restriction endonuclease-like"/>
    <property type="match status" value="1"/>
</dbReference>
<dbReference type="PANTHER" id="PTHR38590:SF1">
    <property type="entry name" value="BLL0828 PROTEIN"/>
    <property type="match status" value="1"/>
</dbReference>